<keyword evidence="3" id="KW-1185">Reference proteome</keyword>
<dbReference type="Proteomes" id="UP000054324">
    <property type="component" value="Unassembled WGS sequence"/>
</dbReference>
<protein>
    <submittedName>
        <fullName evidence="2">Uncharacterized protein</fullName>
    </submittedName>
</protein>
<organism evidence="2 3">
    <name type="scientific">Opisthorchis viverrini</name>
    <name type="common">Southeast Asian liver fluke</name>
    <dbReference type="NCBI Taxonomy" id="6198"/>
    <lineage>
        <taxon>Eukaryota</taxon>
        <taxon>Metazoa</taxon>
        <taxon>Spiralia</taxon>
        <taxon>Lophotrochozoa</taxon>
        <taxon>Platyhelminthes</taxon>
        <taxon>Trematoda</taxon>
        <taxon>Digenea</taxon>
        <taxon>Opisthorchiida</taxon>
        <taxon>Opisthorchiata</taxon>
        <taxon>Opisthorchiidae</taxon>
        <taxon>Opisthorchis</taxon>
    </lineage>
</organism>
<name>A0A074Z015_OPIVI</name>
<dbReference type="RefSeq" id="XP_009176005.1">
    <property type="nucleotide sequence ID" value="XM_009177741.1"/>
</dbReference>
<evidence type="ECO:0000313" key="3">
    <source>
        <dbReference type="Proteomes" id="UP000054324"/>
    </source>
</evidence>
<dbReference type="GeneID" id="20325326"/>
<feature type="region of interest" description="Disordered" evidence="1">
    <location>
        <begin position="247"/>
        <end position="274"/>
    </location>
</feature>
<dbReference type="OrthoDB" id="6232579at2759"/>
<evidence type="ECO:0000256" key="1">
    <source>
        <dbReference type="SAM" id="MobiDB-lite"/>
    </source>
</evidence>
<gene>
    <name evidence="2" type="ORF">T265_11158</name>
</gene>
<sequence length="298" mass="34444">MRASRLNPVTDIFLDNHADGEWNTPLRQPTEFERETSRNKIRPLELHRREQLSFEETVSRLRKGWSLRTRQSLLTPWTLVNHKSVGCAAQFNPSEQQKACCGSNLSGRFPSVASNRVCLDRKGNVCVYKRRRSYAPEVAIDLLDLPSVPCRVIFEGNRTKPESRKRRHRAFKVNITELDQFIASRRPQHVQLRDQTNEALDDLSRASPMALPPVRPIHKTTEKTLDTLWAKISSKFVENPYECATHPHSPRSAFHVSDIRNNSNPKPGREQGRQKVDLDYLNRQIKHDCLPLTLPSWE</sequence>
<proteinExistence type="predicted"/>
<dbReference type="EMBL" id="KL597074">
    <property type="protein sequence ID" value="KER20253.1"/>
    <property type="molecule type" value="Genomic_DNA"/>
</dbReference>
<dbReference type="AlphaFoldDB" id="A0A074Z015"/>
<dbReference type="KEGG" id="ovi:T265_11158"/>
<accession>A0A074Z015</accession>
<evidence type="ECO:0000313" key="2">
    <source>
        <dbReference type="EMBL" id="KER20253.1"/>
    </source>
</evidence>
<reference evidence="2 3" key="1">
    <citation type="submission" date="2013-11" db="EMBL/GenBank/DDBJ databases">
        <title>Opisthorchis viverrini - life in the bile duct.</title>
        <authorList>
            <person name="Young N.D."/>
            <person name="Nagarajan N."/>
            <person name="Lin S.J."/>
            <person name="Korhonen P.K."/>
            <person name="Jex A.R."/>
            <person name="Hall R.S."/>
            <person name="Safavi-Hemami H."/>
            <person name="Kaewkong W."/>
            <person name="Bertrand D."/>
            <person name="Gao S."/>
            <person name="Seet Q."/>
            <person name="Wongkham S."/>
            <person name="Teh B.T."/>
            <person name="Wongkham C."/>
            <person name="Intapan P.M."/>
            <person name="Maleewong W."/>
            <person name="Yang X."/>
            <person name="Hu M."/>
            <person name="Wang Z."/>
            <person name="Hofmann A."/>
            <person name="Sternberg P.W."/>
            <person name="Tan P."/>
            <person name="Wang J."/>
            <person name="Gasser R.B."/>
        </authorList>
    </citation>
    <scope>NUCLEOTIDE SEQUENCE [LARGE SCALE GENOMIC DNA]</scope>
</reference>
<dbReference type="CTD" id="20325326"/>